<proteinExistence type="predicted"/>
<gene>
    <name evidence="2" type="ORF">B5F17_13205</name>
</gene>
<dbReference type="RefSeq" id="WP_087374529.1">
    <property type="nucleotide sequence ID" value="NZ_NFKK01000023.1"/>
</dbReference>
<dbReference type="PROSITE" id="PS51257">
    <property type="entry name" value="PROKAR_LIPOPROTEIN"/>
    <property type="match status" value="1"/>
</dbReference>
<protein>
    <recommendedName>
        <fullName evidence="4">VCBS repeat-containing protein</fullName>
    </recommendedName>
</protein>
<comment type="caution">
    <text evidence="2">The sequence shown here is derived from an EMBL/GenBank/DDBJ whole genome shotgun (WGS) entry which is preliminary data.</text>
</comment>
<feature type="signal peptide" evidence="1">
    <location>
        <begin position="1"/>
        <end position="22"/>
    </location>
</feature>
<evidence type="ECO:0000256" key="1">
    <source>
        <dbReference type="SAM" id="SignalP"/>
    </source>
</evidence>
<evidence type="ECO:0008006" key="4">
    <source>
        <dbReference type="Google" id="ProtNLM"/>
    </source>
</evidence>
<dbReference type="Proteomes" id="UP000195897">
    <property type="component" value="Unassembled WGS sequence"/>
</dbReference>
<accession>A0A1Y4L3M4</accession>
<dbReference type="InterPro" id="IPR028994">
    <property type="entry name" value="Integrin_alpha_N"/>
</dbReference>
<feature type="chain" id="PRO_5039727842" description="VCBS repeat-containing protein" evidence="1">
    <location>
        <begin position="23"/>
        <end position="454"/>
    </location>
</feature>
<evidence type="ECO:0000313" key="2">
    <source>
        <dbReference type="EMBL" id="OUP51387.1"/>
    </source>
</evidence>
<dbReference type="SUPFAM" id="SSF69318">
    <property type="entry name" value="Integrin alpha N-terminal domain"/>
    <property type="match status" value="1"/>
</dbReference>
<sequence length="454" mass="49711">MKRFFAGLLCLLTMGACSLTLSGCTLKTGVDLMQLPKPNKDRQAISDELERVRSTDAVEDAPYEGENRNTVQMVDLDGDGVEEVVAFFRAPANGNTYEAVVLSKQSDESYTCVGRIQGTGVRIGQVSYPVVTEDGQRCILMSMDKAGDQGSHLIAADYSDSGIEVMLETDYISMLTVDLDSDGSQNVFLISGQENRRTATIYSYDEEDRDLTLMSESPLSASAKIISRLDSGYIADNQPAVFVEETVSGGSGQQTDLFVYQPEEGLRNLALSTENGTGRGTYRVVPANACDINGDGLTEIPRAVHMVGSMSDGSDAVYMLDWYLYNADGDPTYVETTYRNVSQEWDFRISQDWYDAVHAVKGSQDGTDYTTFEVYAADGKSIPLLTIYYILGDESEINARVEASDELFALDATDSGVFVAQIPAEANSSSLKLTEDQVHERFSLIAVDWSASQW</sequence>
<dbReference type="EMBL" id="NFKK01000023">
    <property type="protein sequence ID" value="OUP51387.1"/>
    <property type="molecule type" value="Genomic_DNA"/>
</dbReference>
<organism evidence="2 3">
    <name type="scientific">Butyricicoccus pullicaecorum</name>
    <dbReference type="NCBI Taxonomy" id="501571"/>
    <lineage>
        <taxon>Bacteria</taxon>
        <taxon>Bacillati</taxon>
        <taxon>Bacillota</taxon>
        <taxon>Clostridia</taxon>
        <taxon>Eubacteriales</taxon>
        <taxon>Butyricicoccaceae</taxon>
        <taxon>Butyricicoccus</taxon>
    </lineage>
</organism>
<evidence type="ECO:0000313" key="3">
    <source>
        <dbReference type="Proteomes" id="UP000195897"/>
    </source>
</evidence>
<name>A0A1Y4L3M4_9FIRM</name>
<dbReference type="AlphaFoldDB" id="A0A1Y4L3M4"/>
<reference evidence="3" key="1">
    <citation type="submission" date="2017-04" db="EMBL/GenBank/DDBJ databases">
        <title>Function of individual gut microbiota members based on whole genome sequencing of pure cultures obtained from chicken caecum.</title>
        <authorList>
            <person name="Medvecky M."/>
            <person name="Cejkova D."/>
            <person name="Polansky O."/>
            <person name="Karasova D."/>
            <person name="Kubasova T."/>
            <person name="Cizek A."/>
            <person name="Rychlik I."/>
        </authorList>
    </citation>
    <scope>NUCLEOTIDE SEQUENCE [LARGE SCALE GENOMIC DNA]</scope>
    <source>
        <strain evidence="3">An180</strain>
    </source>
</reference>
<keyword evidence="1" id="KW-0732">Signal</keyword>